<gene>
    <name evidence="9" type="ORF">ACFQRG_06760</name>
</gene>
<evidence type="ECO:0000256" key="7">
    <source>
        <dbReference type="ARBA" id="ARBA00023136"/>
    </source>
</evidence>
<dbReference type="CDD" id="cd03225">
    <property type="entry name" value="ABC_cobalt_CbiO_domain1"/>
    <property type="match status" value="2"/>
</dbReference>
<keyword evidence="3" id="KW-1003">Cell membrane</keyword>
<dbReference type="PANTHER" id="PTHR43553">
    <property type="entry name" value="HEAVY METAL TRANSPORTER"/>
    <property type="match status" value="1"/>
</dbReference>
<accession>A0ABW2PU89</accession>
<evidence type="ECO:0000256" key="4">
    <source>
        <dbReference type="ARBA" id="ARBA00022741"/>
    </source>
</evidence>
<keyword evidence="4" id="KW-0547">Nucleotide-binding</keyword>
<sequence>MSLINTQYGVTNLRLAFPKEKEMQFKDLSFHYKKGEKILMLGPSGCGKSTLMQVLCGLVPEHIEYPMKADDIKLPEKWGYVFQDPDSQFCMSYVDEEIAFVLENLQVPRIEMPDMIKKYLNKVGLHLEETHTPINQLSGGMKQRLATASALALDPDTLFLDEPTAMLDPEGTEELWQMIQEVAADKTVIIVEHKIDHVIHFVDRVVLFNDEGKIIADGEAGTIFKDYQSKLDDYGIWYPGVWNQNYGNEPLMIESQDTTPLLQVEDFTVYRKKTPKVHVQELLVSSGEWITIIGKNGAGKSTLLEGIMDLLPNSGNCRDLSNGGSSGMTFVFQNPEFQFVTDKVIDELEYGLKMKKVDHSTINERVNQALIQFSLANQINQHPYQLSIGQKRRLSVACALLESPKMILLDEPTFGQDAKNTFALLEYFEKLRRNGTAVIMVTHEMEIVKRFATRILEIEDGKLKKDLLTARGQFMLNRTESIYLDAVKA</sequence>
<evidence type="ECO:0000313" key="10">
    <source>
        <dbReference type="Proteomes" id="UP001596505"/>
    </source>
</evidence>
<protein>
    <submittedName>
        <fullName evidence="9">ABC transporter ATP-binding protein</fullName>
    </submittedName>
</protein>
<organism evidence="9 10">
    <name type="scientific">Scopulibacillus cellulosilyticus</name>
    <dbReference type="NCBI Taxonomy" id="2665665"/>
    <lineage>
        <taxon>Bacteria</taxon>
        <taxon>Bacillati</taxon>
        <taxon>Bacillota</taxon>
        <taxon>Bacilli</taxon>
        <taxon>Bacillales</taxon>
        <taxon>Sporolactobacillaceae</taxon>
        <taxon>Scopulibacillus</taxon>
    </lineage>
</organism>
<keyword evidence="2" id="KW-0813">Transport</keyword>
<keyword evidence="7" id="KW-0472">Membrane</keyword>
<comment type="caution">
    <text evidence="9">The sequence shown here is derived from an EMBL/GenBank/DDBJ whole genome shotgun (WGS) entry which is preliminary data.</text>
</comment>
<keyword evidence="5 9" id="KW-0067">ATP-binding</keyword>
<feature type="domain" description="ABC transporter" evidence="8">
    <location>
        <begin position="8"/>
        <end position="236"/>
    </location>
</feature>
<feature type="domain" description="ABC transporter" evidence="8">
    <location>
        <begin position="262"/>
        <end position="485"/>
    </location>
</feature>
<evidence type="ECO:0000313" key="9">
    <source>
        <dbReference type="EMBL" id="MFC7392684.1"/>
    </source>
</evidence>
<dbReference type="GO" id="GO:0005524">
    <property type="term" value="F:ATP binding"/>
    <property type="evidence" value="ECO:0007669"/>
    <property type="project" value="UniProtKB-KW"/>
</dbReference>
<evidence type="ECO:0000256" key="6">
    <source>
        <dbReference type="ARBA" id="ARBA00022967"/>
    </source>
</evidence>
<name>A0ABW2PU89_9BACL</name>
<dbReference type="InterPro" id="IPR003593">
    <property type="entry name" value="AAA+_ATPase"/>
</dbReference>
<evidence type="ECO:0000256" key="5">
    <source>
        <dbReference type="ARBA" id="ARBA00022840"/>
    </source>
</evidence>
<evidence type="ECO:0000256" key="2">
    <source>
        <dbReference type="ARBA" id="ARBA00022448"/>
    </source>
</evidence>
<dbReference type="InterPro" id="IPR027417">
    <property type="entry name" value="P-loop_NTPase"/>
</dbReference>
<dbReference type="EMBL" id="JBHTCO010000005">
    <property type="protein sequence ID" value="MFC7392684.1"/>
    <property type="molecule type" value="Genomic_DNA"/>
</dbReference>
<evidence type="ECO:0000259" key="8">
    <source>
        <dbReference type="PROSITE" id="PS50893"/>
    </source>
</evidence>
<reference evidence="10" key="1">
    <citation type="journal article" date="2019" name="Int. J. Syst. Evol. Microbiol.">
        <title>The Global Catalogue of Microorganisms (GCM) 10K type strain sequencing project: providing services to taxonomists for standard genome sequencing and annotation.</title>
        <authorList>
            <consortium name="The Broad Institute Genomics Platform"/>
            <consortium name="The Broad Institute Genome Sequencing Center for Infectious Disease"/>
            <person name="Wu L."/>
            <person name="Ma J."/>
        </authorList>
    </citation>
    <scope>NUCLEOTIDE SEQUENCE [LARGE SCALE GENOMIC DNA]</scope>
    <source>
        <strain evidence="10">CGMCC 1.16305</strain>
    </source>
</reference>
<proteinExistence type="inferred from homology"/>
<dbReference type="Proteomes" id="UP001596505">
    <property type="component" value="Unassembled WGS sequence"/>
</dbReference>
<dbReference type="PROSITE" id="PS50893">
    <property type="entry name" value="ABC_TRANSPORTER_2"/>
    <property type="match status" value="2"/>
</dbReference>
<keyword evidence="10" id="KW-1185">Reference proteome</keyword>
<evidence type="ECO:0000256" key="3">
    <source>
        <dbReference type="ARBA" id="ARBA00022475"/>
    </source>
</evidence>
<keyword evidence="6" id="KW-1278">Translocase</keyword>
<dbReference type="Gene3D" id="3.40.50.300">
    <property type="entry name" value="P-loop containing nucleotide triphosphate hydrolases"/>
    <property type="match status" value="2"/>
</dbReference>
<comment type="similarity">
    <text evidence="1">Belongs to the ABC transporter superfamily.</text>
</comment>
<dbReference type="InterPro" id="IPR003439">
    <property type="entry name" value="ABC_transporter-like_ATP-bd"/>
</dbReference>
<dbReference type="SUPFAM" id="SSF52540">
    <property type="entry name" value="P-loop containing nucleoside triphosphate hydrolases"/>
    <property type="match status" value="2"/>
</dbReference>
<dbReference type="InterPro" id="IPR050095">
    <property type="entry name" value="ECF_ABC_transporter_ATP-bd"/>
</dbReference>
<evidence type="ECO:0000256" key="1">
    <source>
        <dbReference type="ARBA" id="ARBA00005417"/>
    </source>
</evidence>
<dbReference type="Pfam" id="PF00005">
    <property type="entry name" value="ABC_tran"/>
    <property type="match status" value="2"/>
</dbReference>
<dbReference type="InterPro" id="IPR015856">
    <property type="entry name" value="ABC_transpr_CbiO/EcfA_su"/>
</dbReference>
<dbReference type="SMART" id="SM00382">
    <property type="entry name" value="AAA"/>
    <property type="match status" value="2"/>
</dbReference>